<evidence type="ECO:0000259" key="9">
    <source>
        <dbReference type="SMART" id="SM00859"/>
    </source>
</evidence>
<evidence type="ECO:0000256" key="1">
    <source>
        <dbReference type="ARBA" id="ARBA00004862"/>
    </source>
</evidence>
<dbReference type="InterPro" id="IPR036291">
    <property type="entry name" value="NAD(P)-bd_dom_sf"/>
</dbReference>
<dbReference type="FunFam" id="3.30.360.10:FF:000014">
    <property type="entry name" value="N-acetyl-gamma-glutamyl-phosphate reductase"/>
    <property type="match status" value="1"/>
</dbReference>
<comment type="subcellular location">
    <subcellularLocation>
        <location evidence="7">Cytoplasm</location>
    </subcellularLocation>
</comment>
<name>A0A1Z2XQG6_9FIRM</name>
<dbReference type="NCBIfam" id="TIGR01850">
    <property type="entry name" value="argC"/>
    <property type="match status" value="1"/>
</dbReference>
<keyword evidence="2 7" id="KW-0055">Arginine biosynthesis</keyword>
<evidence type="ECO:0000256" key="5">
    <source>
        <dbReference type="ARBA" id="ARBA00023002"/>
    </source>
</evidence>
<dbReference type="PANTHER" id="PTHR32338">
    <property type="entry name" value="N-ACETYL-GAMMA-GLUTAMYL-PHOSPHATE REDUCTASE, CHLOROPLASTIC-RELATED-RELATED"/>
    <property type="match status" value="1"/>
</dbReference>
<dbReference type="GO" id="GO:0006526">
    <property type="term" value="P:L-arginine biosynthetic process"/>
    <property type="evidence" value="ECO:0007669"/>
    <property type="project" value="UniProtKB-UniRule"/>
</dbReference>
<organism evidence="11 13">
    <name type="scientific">Acutalibacter muris</name>
    <dbReference type="NCBI Taxonomy" id="1796620"/>
    <lineage>
        <taxon>Bacteria</taxon>
        <taxon>Bacillati</taxon>
        <taxon>Bacillota</taxon>
        <taxon>Clostridia</taxon>
        <taxon>Eubacteriales</taxon>
        <taxon>Acutalibacteraceae</taxon>
        <taxon>Acutalibacter</taxon>
    </lineage>
</organism>
<dbReference type="EMBL" id="CP065321">
    <property type="protein sequence ID" value="QQR29982.1"/>
    <property type="molecule type" value="Genomic_DNA"/>
</dbReference>
<dbReference type="Gene3D" id="3.30.360.10">
    <property type="entry name" value="Dihydrodipicolinate Reductase, domain 2"/>
    <property type="match status" value="1"/>
</dbReference>
<dbReference type="GO" id="GO:0003942">
    <property type="term" value="F:N-acetyl-gamma-glutamyl-phosphate reductase activity"/>
    <property type="evidence" value="ECO:0007669"/>
    <property type="project" value="UniProtKB-UniRule"/>
</dbReference>
<comment type="catalytic activity">
    <reaction evidence="6 7">
        <text>N-acetyl-L-glutamate 5-semialdehyde + phosphate + NADP(+) = N-acetyl-L-glutamyl 5-phosphate + NADPH + H(+)</text>
        <dbReference type="Rhea" id="RHEA:21588"/>
        <dbReference type="ChEBI" id="CHEBI:15378"/>
        <dbReference type="ChEBI" id="CHEBI:29123"/>
        <dbReference type="ChEBI" id="CHEBI:43474"/>
        <dbReference type="ChEBI" id="CHEBI:57783"/>
        <dbReference type="ChEBI" id="CHEBI:57936"/>
        <dbReference type="ChEBI" id="CHEBI:58349"/>
        <dbReference type="EC" id="1.2.1.38"/>
    </reaction>
</comment>
<dbReference type="CDD" id="cd17895">
    <property type="entry name" value="AGPR_1_N"/>
    <property type="match status" value="1"/>
</dbReference>
<dbReference type="SMART" id="SM00859">
    <property type="entry name" value="Semialdhyde_dh"/>
    <property type="match status" value="1"/>
</dbReference>
<evidence type="ECO:0000256" key="2">
    <source>
        <dbReference type="ARBA" id="ARBA00022571"/>
    </source>
</evidence>
<dbReference type="SUPFAM" id="SSF51735">
    <property type="entry name" value="NAD(P)-binding Rossmann-fold domains"/>
    <property type="match status" value="1"/>
</dbReference>
<dbReference type="Gene3D" id="3.40.50.720">
    <property type="entry name" value="NAD(P)-binding Rossmann-like Domain"/>
    <property type="match status" value="1"/>
</dbReference>
<evidence type="ECO:0000256" key="4">
    <source>
        <dbReference type="ARBA" id="ARBA00022857"/>
    </source>
</evidence>
<dbReference type="InterPro" id="IPR023013">
    <property type="entry name" value="AGPR_AS"/>
</dbReference>
<dbReference type="Proteomes" id="UP000196710">
    <property type="component" value="Chromosome"/>
</dbReference>
<dbReference type="InterPro" id="IPR000534">
    <property type="entry name" value="Semialdehyde_DH_NAD-bd"/>
</dbReference>
<evidence type="ECO:0000256" key="6">
    <source>
        <dbReference type="ARBA" id="ARBA00050557"/>
    </source>
</evidence>
<dbReference type="Proteomes" id="UP000596035">
    <property type="component" value="Chromosome"/>
</dbReference>
<keyword evidence="3 7" id="KW-0028">Amino-acid biosynthesis</keyword>
<evidence type="ECO:0000256" key="3">
    <source>
        <dbReference type="ARBA" id="ARBA00022605"/>
    </source>
</evidence>
<gene>
    <name evidence="7" type="primary">argC</name>
    <name evidence="10" type="ORF">ADH66_08550</name>
    <name evidence="11" type="ORF">I5Q82_18590</name>
</gene>
<dbReference type="PROSITE" id="PS01224">
    <property type="entry name" value="ARGC"/>
    <property type="match status" value="1"/>
</dbReference>
<keyword evidence="4 7" id="KW-0521">NADP</keyword>
<dbReference type="InterPro" id="IPR058924">
    <property type="entry name" value="AGPR_dimerisation_dom"/>
</dbReference>
<comment type="function">
    <text evidence="7">Catalyzes the NADPH-dependent reduction of N-acetyl-5-glutamyl phosphate to yield N-acetyl-L-glutamate 5-semialdehyde.</text>
</comment>
<dbReference type="EMBL" id="CP021422">
    <property type="protein sequence ID" value="ASB40705.1"/>
    <property type="molecule type" value="Genomic_DNA"/>
</dbReference>
<dbReference type="KEGG" id="amur:ADH66_08550"/>
<protein>
    <recommendedName>
        <fullName evidence="7">N-acetyl-gamma-glutamyl-phosphate reductase</fullName>
        <shortName evidence="7">AGPR</shortName>
        <ecNumber evidence="7">1.2.1.38</ecNumber>
    </recommendedName>
    <alternativeName>
        <fullName evidence="7">N-acetyl-glutamate semialdehyde dehydrogenase</fullName>
        <shortName evidence="7">NAGSA dehydrogenase</shortName>
    </alternativeName>
</protein>
<dbReference type="PANTHER" id="PTHR32338:SF10">
    <property type="entry name" value="N-ACETYL-GAMMA-GLUTAMYL-PHOSPHATE REDUCTASE, CHLOROPLASTIC-RELATED"/>
    <property type="match status" value="1"/>
</dbReference>
<comment type="pathway">
    <text evidence="1 7">Amino-acid biosynthesis; L-arginine biosynthesis; N(2)-acetyl-L-ornithine from L-glutamate: step 3/4.</text>
</comment>
<dbReference type="CDD" id="cd23934">
    <property type="entry name" value="AGPR_1_C"/>
    <property type="match status" value="1"/>
</dbReference>
<dbReference type="EC" id="1.2.1.38" evidence="7"/>
<dbReference type="InterPro" id="IPR050085">
    <property type="entry name" value="AGPR"/>
</dbReference>
<evidence type="ECO:0000313" key="11">
    <source>
        <dbReference type="EMBL" id="QQR29982.1"/>
    </source>
</evidence>
<dbReference type="GO" id="GO:0070401">
    <property type="term" value="F:NADP+ binding"/>
    <property type="evidence" value="ECO:0007669"/>
    <property type="project" value="InterPro"/>
</dbReference>
<accession>A0A1Z2XQG6</accession>
<keyword evidence="7" id="KW-0963">Cytoplasm</keyword>
<evidence type="ECO:0000313" key="12">
    <source>
        <dbReference type="Proteomes" id="UP000196710"/>
    </source>
</evidence>
<evidence type="ECO:0000256" key="8">
    <source>
        <dbReference type="PROSITE-ProRule" id="PRU10010"/>
    </source>
</evidence>
<keyword evidence="12" id="KW-1185">Reference proteome</keyword>
<reference evidence="10" key="1">
    <citation type="journal article" date="2017" name="Genome Announc.">
        <title>High-Quality Whole-Genome Sequences of the Oligo-Mouse-Microbiota Bacterial Community.</title>
        <authorList>
            <person name="Garzetti D."/>
            <person name="Brugiroux S."/>
            <person name="Bunk B."/>
            <person name="Pukall R."/>
            <person name="McCoy K.D."/>
            <person name="Macpherson A.J."/>
            <person name="Stecher B."/>
        </authorList>
    </citation>
    <scope>NUCLEOTIDE SEQUENCE</scope>
    <source>
        <strain evidence="10">KB18</strain>
    </source>
</reference>
<reference evidence="11 13" key="3">
    <citation type="submission" date="2020-11" db="EMBL/GenBank/DDBJ databases">
        <title>Closed and high quality bacterial genomes of the OMM12 community.</title>
        <authorList>
            <person name="Marbouty M."/>
            <person name="Lamy-Besnier Q."/>
            <person name="Debarbieux L."/>
            <person name="Koszul R."/>
        </authorList>
    </citation>
    <scope>NUCLEOTIDE SEQUENCE [LARGE SCALE GENOMIC DNA]</scope>
    <source>
        <strain evidence="11 13">KB18</strain>
    </source>
</reference>
<dbReference type="GO" id="GO:0051287">
    <property type="term" value="F:NAD binding"/>
    <property type="evidence" value="ECO:0007669"/>
    <property type="project" value="InterPro"/>
</dbReference>
<dbReference type="AlphaFoldDB" id="A0A1Z2XQG6"/>
<comment type="similarity">
    <text evidence="7">Belongs to the NAGSA dehydrogenase family. Type 1 subfamily.</text>
</comment>
<evidence type="ECO:0000256" key="7">
    <source>
        <dbReference type="HAMAP-Rule" id="MF_00150"/>
    </source>
</evidence>
<dbReference type="SUPFAM" id="SSF55347">
    <property type="entry name" value="Glyceraldehyde-3-phosphate dehydrogenase-like, C-terminal domain"/>
    <property type="match status" value="1"/>
</dbReference>
<dbReference type="InterPro" id="IPR000706">
    <property type="entry name" value="AGPR_type-1"/>
</dbReference>
<evidence type="ECO:0000313" key="10">
    <source>
        <dbReference type="EMBL" id="ASB40705.1"/>
    </source>
</evidence>
<evidence type="ECO:0000313" key="13">
    <source>
        <dbReference type="Proteomes" id="UP000596035"/>
    </source>
</evidence>
<dbReference type="GO" id="GO:0005737">
    <property type="term" value="C:cytoplasm"/>
    <property type="evidence" value="ECO:0007669"/>
    <property type="project" value="UniProtKB-SubCell"/>
</dbReference>
<dbReference type="Pfam" id="PF22698">
    <property type="entry name" value="Semialdhyde_dhC_1"/>
    <property type="match status" value="1"/>
</dbReference>
<dbReference type="Pfam" id="PF01118">
    <property type="entry name" value="Semialdhyde_dh"/>
    <property type="match status" value="1"/>
</dbReference>
<sequence>MNRVKVGIVGATGYAGVELCRLIMGHPQAELSAISSVSFEGKTLSEVYPAYFHMCDMICGTQEQVLEKSEVIFAALPHGLSQELAAQCVKAGKAFTDLGADFRLESEEEYKEWYGGSFTDKALHQEAVYGLPELFRERIRGKRLIANPGCYTTAVPLALAPALEAGLIQPEGIIADCKSGVTGAGRKPTQGNHYPELNEGFTAYKVAAHRHTPEMEQTLSHIAGQKIKLTFVPHLLPINRGILATCYAKLAPGAELAAIRKAYENRYAGEFFIRLLPDGQCANVKNVRCTNFCDISLFADSRTGTFIAVSAIDNMVKGAAGQAIQNMNLALGIDETAGLKLVPPAF</sequence>
<proteinExistence type="inferred from homology"/>
<keyword evidence="5 7" id="KW-0560">Oxidoreductase</keyword>
<reference evidence="12" key="2">
    <citation type="submission" date="2017-05" db="EMBL/GenBank/DDBJ databases">
        <title>Improved OligoMM genomes.</title>
        <authorList>
            <person name="Garzetti D."/>
        </authorList>
    </citation>
    <scope>NUCLEOTIDE SEQUENCE [LARGE SCALE GENOMIC DNA]</scope>
    <source>
        <strain evidence="12">KB18</strain>
    </source>
</reference>
<feature type="active site" evidence="7 8">
    <location>
        <position position="150"/>
    </location>
</feature>
<dbReference type="HAMAP" id="MF_00150">
    <property type="entry name" value="ArgC_type1"/>
    <property type="match status" value="1"/>
</dbReference>
<dbReference type="RefSeq" id="WP_066533514.1">
    <property type="nucleotide sequence ID" value="NZ_CP021422.1"/>
</dbReference>
<feature type="domain" description="Semialdehyde dehydrogenase NAD-binding" evidence="9">
    <location>
        <begin position="5"/>
        <end position="142"/>
    </location>
</feature>